<proteinExistence type="predicted"/>
<dbReference type="SUPFAM" id="SSF69279">
    <property type="entry name" value="Phage tail proteins"/>
    <property type="match status" value="1"/>
</dbReference>
<evidence type="ECO:0000313" key="2">
    <source>
        <dbReference type="Proteomes" id="UP000032566"/>
    </source>
</evidence>
<dbReference type="STRING" id="80878.RP29_18425"/>
<dbReference type="PATRIC" id="fig|80878.5.peg.3651"/>
<gene>
    <name evidence="1" type="ORF">RP29_18425</name>
</gene>
<dbReference type="PANTHER" id="PTHR35862:SF3">
    <property type="entry name" value="FELS-2 PROPHAGE PROTEIN"/>
    <property type="match status" value="1"/>
</dbReference>
<dbReference type="EMBL" id="JXYQ01000073">
    <property type="protein sequence ID" value="KJA09058.1"/>
    <property type="molecule type" value="Genomic_DNA"/>
</dbReference>
<name>A0A0D7K7A6_9BURK</name>
<dbReference type="Gene3D" id="3.55.50.10">
    <property type="entry name" value="Baseplate protein-like domains"/>
    <property type="match status" value="1"/>
</dbReference>
<protein>
    <submittedName>
        <fullName evidence="1">Phage late control protein</fullName>
    </submittedName>
</protein>
<evidence type="ECO:0000313" key="1">
    <source>
        <dbReference type="EMBL" id="KJA09058.1"/>
    </source>
</evidence>
<accession>A0A0D7K7A6</accession>
<comment type="caution">
    <text evidence="1">The sequence shown here is derived from an EMBL/GenBank/DDBJ whole genome shotgun (WGS) entry which is preliminary data.</text>
</comment>
<organism evidence="1 2">
    <name type="scientific">Acidovorax temperans</name>
    <dbReference type="NCBI Taxonomy" id="80878"/>
    <lineage>
        <taxon>Bacteria</taxon>
        <taxon>Pseudomonadati</taxon>
        <taxon>Pseudomonadota</taxon>
        <taxon>Betaproteobacteria</taxon>
        <taxon>Burkholderiales</taxon>
        <taxon>Comamonadaceae</taxon>
        <taxon>Acidovorax</taxon>
    </lineage>
</organism>
<reference evidence="1 2" key="1">
    <citation type="submission" date="2014-12" db="EMBL/GenBank/DDBJ databases">
        <title>Isolation of bacteria from lake water.</title>
        <authorList>
            <person name="Sheng K.-Y."/>
            <person name="Chin P.-S."/>
            <person name="Chan K.-G."/>
            <person name="Tan G.S."/>
        </authorList>
    </citation>
    <scope>NUCLEOTIDE SEQUENCE [LARGE SCALE GENOMIC DNA]</scope>
    <source>
        <strain evidence="1 2">KY4</strain>
    </source>
</reference>
<dbReference type="PANTHER" id="PTHR35862">
    <property type="entry name" value="FELS-2 PROPHAGE PROTEIN"/>
    <property type="match status" value="1"/>
</dbReference>
<dbReference type="AlphaFoldDB" id="A0A0D7K7A6"/>
<dbReference type="Proteomes" id="UP000032566">
    <property type="component" value="Unassembled WGS sequence"/>
</dbReference>
<dbReference type="InterPro" id="IPR052726">
    <property type="entry name" value="Phage_Baseplate_Hub"/>
</dbReference>
<dbReference type="OrthoDB" id="4070623at2"/>
<sequence length="349" mass="37687">MVDAVTAAQKPDYHLVVNGQDITPRLSSRLIDLRLRESRGDEADQLEITLDDSDGRMAIPRKGATIALGLGWESTGLVDKGTFIVDETEHQGTPDQIHITARSADMAKTLRTRASGSWHDTTVGQVVRDIAARNNLPARIDPALASRKVQHIDQTNESDLHFCTRLARQHDAVCTVKKGTLVFLPANSRTNASGQALEALTITRASGDQHNYHTAERTTYTGVRAHWHDAGSAKRRSVLAGTDEDVKVLKDTYASEEDALAAARAEMQRVDRGAATLRLTLALGRPALMPQSPVSVQGFKPEIDGSDWLVKTVEHALGDGGFTTSLELELQGSGDAQAAADQDAGDDTN</sequence>
<keyword evidence="2" id="KW-1185">Reference proteome</keyword>
<dbReference type="Pfam" id="PF05954">
    <property type="entry name" value="Phage_GPD"/>
    <property type="match status" value="1"/>
</dbReference>